<dbReference type="HOGENOM" id="CLU_2513032_0_0_1"/>
<protein>
    <submittedName>
        <fullName evidence="1">Uncharacterized protein</fullName>
    </submittedName>
</protein>
<gene>
    <name evidence="1" type="ORF">LEMA_uP087080.1</name>
</gene>
<dbReference type="VEuPathDB" id="FungiDB:LEMA_uP087080.1"/>
<dbReference type="InParanoid" id="E5A774"/>
<dbReference type="AlphaFoldDB" id="E5A774"/>
<evidence type="ECO:0000313" key="2">
    <source>
        <dbReference type="Proteomes" id="UP000002668"/>
    </source>
</evidence>
<sequence>MANHTQEFAWPFPSKDVWRKRPRQPALCCSPTSTWPAPKLDTTRWQVGTTEAFGPNVEFQVTDFVTIALDSYTARDLVGNRRHLL</sequence>
<accession>E5A774</accession>
<proteinExistence type="predicted"/>
<name>E5A774_LEPMJ</name>
<reference evidence="2" key="1">
    <citation type="journal article" date="2011" name="Nat. Commun.">
        <title>Effector diversification within compartments of the Leptosphaeria maculans genome affected by Repeat-Induced Point mutations.</title>
        <authorList>
            <person name="Rouxel T."/>
            <person name="Grandaubert J."/>
            <person name="Hane J.K."/>
            <person name="Hoede C."/>
            <person name="van de Wouw A.P."/>
            <person name="Couloux A."/>
            <person name="Dominguez V."/>
            <person name="Anthouard V."/>
            <person name="Bally P."/>
            <person name="Bourras S."/>
            <person name="Cozijnsen A.J."/>
            <person name="Ciuffetti L.M."/>
            <person name="Degrave A."/>
            <person name="Dilmaghani A."/>
            <person name="Duret L."/>
            <person name="Fudal I."/>
            <person name="Goodwin S.B."/>
            <person name="Gout L."/>
            <person name="Glaser N."/>
            <person name="Linglin J."/>
            <person name="Kema G.H.J."/>
            <person name="Lapalu N."/>
            <person name="Lawrence C.B."/>
            <person name="May K."/>
            <person name="Meyer M."/>
            <person name="Ollivier B."/>
            <person name="Poulain J."/>
            <person name="Schoch C.L."/>
            <person name="Simon A."/>
            <person name="Spatafora J.W."/>
            <person name="Stachowiak A."/>
            <person name="Turgeon B.G."/>
            <person name="Tyler B.M."/>
            <person name="Vincent D."/>
            <person name="Weissenbach J."/>
            <person name="Amselem J."/>
            <person name="Quesneville H."/>
            <person name="Oliver R.P."/>
            <person name="Wincker P."/>
            <person name="Balesdent M.-H."/>
            <person name="Howlett B.J."/>
        </authorList>
    </citation>
    <scope>NUCLEOTIDE SEQUENCE [LARGE SCALE GENOMIC DNA]</scope>
    <source>
        <strain evidence="2">JN3 / isolate v23.1.3 / race Av1-4-5-6-7-8</strain>
    </source>
</reference>
<dbReference type="EMBL" id="FP929136">
    <property type="protein sequence ID" value="CBX99469.1"/>
    <property type="molecule type" value="Genomic_DNA"/>
</dbReference>
<evidence type="ECO:0000313" key="1">
    <source>
        <dbReference type="EMBL" id="CBX99469.1"/>
    </source>
</evidence>
<keyword evidence="2" id="KW-1185">Reference proteome</keyword>
<organism evidence="1 2">
    <name type="scientific">Leptosphaeria maculans (strain JN3 / isolate v23.1.3 / race Av1-4-5-6-7-8)</name>
    <name type="common">Blackleg fungus</name>
    <name type="synonym">Phoma lingam</name>
    <dbReference type="NCBI Taxonomy" id="985895"/>
    <lineage>
        <taxon>Eukaryota</taxon>
        <taxon>Fungi</taxon>
        <taxon>Dikarya</taxon>
        <taxon>Ascomycota</taxon>
        <taxon>Pezizomycotina</taxon>
        <taxon>Dothideomycetes</taxon>
        <taxon>Pleosporomycetidae</taxon>
        <taxon>Pleosporales</taxon>
        <taxon>Pleosporineae</taxon>
        <taxon>Leptosphaeriaceae</taxon>
        <taxon>Plenodomus</taxon>
        <taxon>Plenodomus lingam/Leptosphaeria maculans species complex</taxon>
    </lineage>
</organism>
<dbReference type="Proteomes" id="UP000002668">
    <property type="component" value="Genome"/>
</dbReference>